<gene>
    <name evidence="1" type="ORF">EEJ42_08985</name>
</gene>
<dbReference type="Proteomes" id="UP000275401">
    <property type="component" value="Unassembled WGS sequence"/>
</dbReference>
<keyword evidence="2" id="KW-1185">Reference proteome</keyword>
<proteinExistence type="predicted"/>
<protein>
    <submittedName>
        <fullName evidence="1">Uncharacterized protein</fullName>
    </submittedName>
</protein>
<name>A0A3M8WM01_9ACTN</name>
<accession>A0A3M8WM01</accession>
<organism evidence="1 2">
    <name type="scientific">Streptomyces botrytidirepellens</name>
    <dbReference type="NCBI Taxonomy" id="2486417"/>
    <lineage>
        <taxon>Bacteria</taxon>
        <taxon>Bacillati</taxon>
        <taxon>Actinomycetota</taxon>
        <taxon>Actinomycetes</taxon>
        <taxon>Kitasatosporales</taxon>
        <taxon>Streptomycetaceae</taxon>
        <taxon>Streptomyces</taxon>
    </lineage>
</organism>
<sequence>MYGSAGDPLASITAEPPLRGRGLRACVTVRQTDGPEVVGFQGRILSWWGWWLLAPVHIPLRIALTILLEEYLPMPHPTRTRWRVGGKGRTVLEWRRVGRKNETVEHSGRFDRWLHVAAEWFDPRVAAALLALHRGCHRGTWAGT</sequence>
<evidence type="ECO:0000313" key="1">
    <source>
        <dbReference type="EMBL" id="RNG31122.1"/>
    </source>
</evidence>
<evidence type="ECO:0000313" key="2">
    <source>
        <dbReference type="Proteomes" id="UP000275401"/>
    </source>
</evidence>
<dbReference type="EMBL" id="RIBZ01000115">
    <property type="protein sequence ID" value="RNG31122.1"/>
    <property type="molecule type" value="Genomic_DNA"/>
</dbReference>
<reference evidence="1 2" key="1">
    <citation type="submission" date="2018-11" db="EMBL/GenBank/DDBJ databases">
        <title>The Potential of Streptomyces as Biocontrol Agents against the Tomato grey mould, Botrytis cinerea (Gray mold) Frontiers in Microbiology.</title>
        <authorList>
            <person name="Li D."/>
        </authorList>
    </citation>
    <scope>NUCLEOTIDE SEQUENCE [LARGE SCALE GENOMIC DNA]</scope>
    <source>
        <strain evidence="1 2">NEAU-LD23</strain>
    </source>
</reference>
<dbReference type="AlphaFoldDB" id="A0A3M8WM01"/>
<comment type="caution">
    <text evidence="1">The sequence shown here is derived from an EMBL/GenBank/DDBJ whole genome shotgun (WGS) entry which is preliminary data.</text>
</comment>